<dbReference type="GO" id="GO:0005524">
    <property type="term" value="F:ATP binding"/>
    <property type="evidence" value="ECO:0007669"/>
    <property type="project" value="InterPro"/>
</dbReference>
<reference evidence="2" key="1">
    <citation type="submission" date="2020-01" db="EMBL/GenBank/DDBJ databases">
        <authorList>
            <person name="Mishra B."/>
        </authorList>
    </citation>
    <scope>NUCLEOTIDE SEQUENCE [LARGE SCALE GENOMIC DNA]</scope>
</reference>
<name>A0A6D2JJR8_9BRAS</name>
<dbReference type="GO" id="GO:0004825">
    <property type="term" value="F:methionine-tRNA ligase activity"/>
    <property type="evidence" value="ECO:0007669"/>
    <property type="project" value="InterPro"/>
</dbReference>
<dbReference type="PANTHER" id="PTHR45765">
    <property type="entry name" value="METHIONINE--TRNA LIGASE"/>
    <property type="match status" value="1"/>
</dbReference>
<dbReference type="PANTHER" id="PTHR45765:SF1">
    <property type="entry name" value="METHIONINE--TRNA LIGASE, CYTOPLASMIC"/>
    <property type="match status" value="1"/>
</dbReference>
<dbReference type="InterPro" id="IPR041872">
    <property type="entry name" value="Anticodon_Met"/>
</dbReference>
<dbReference type="SUPFAM" id="SSF47323">
    <property type="entry name" value="Anticodon-binding domain of a subclass of class I aminoacyl-tRNA synthetases"/>
    <property type="match status" value="1"/>
</dbReference>
<evidence type="ECO:0000259" key="1">
    <source>
        <dbReference type="Pfam" id="PF19303"/>
    </source>
</evidence>
<dbReference type="GO" id="GO:0005829">
    <property type="term" value="C:cytosol"/>
    <property type="evidence" value="ECO:0007669"/>
    <property type="project" value="TreeGrafter"/>
</dbReference>
<dbReference type="GO" id="GO:0006431">
    <property type="term" value="P:methionyl-tRNA aminoacylation"/>
    <property type="evidence" value="ECO:0007669"/>
    <property type="project" value="TreeGrafter"/>
</dbReference>
<dbReference type="Proteomes" id="UP000467841">
    <property type="component" value="Unassembled WGS sequence"/>
</dbReference>
<organism evidence="2 3">
    <name type="scientific">Microthlaspi erraticum</name>
    <dbReference type="NCBI Taxonomy" id="1685480"/>
    <lineage>
        <taxon>Eukaryota</taxon>
        <taxon>Viridiplantae</taxon>
        <taxon>Streptophyta</taxon>
        <taxon>Embryophyta</taxon>
        <taxon>Tracheophyta</taxon>
        <taxon>Spermatophyta</taxon>
        <taxon>Magnoliopsida</taxon>
        <taxon>eudicotyledons</taxon>
        <taxon>Gunneridae</taxon>
        <taxon>Pentapetalae</taxon>
        <taxon>rosids</taxon>
        <taxon>malvids</taxon>
        <taxon>Brassicales</taxon>
        <taxon>Brassicaceae</taxon>
        <taxon>Coluteocarpeae</taxon>
        <taxon>Microthlaspi</taxon>
    </lineage>
</organism>
<sequence>MFTRAASFSWTMLFFPANRPGTGRNFVYRVLSFIAKPENTGYGCVVPDAHGAESHLPTVSLSVKIGELVEEYVEAMEKVKLKQGLKTAMQISMEGNGYLQGNRFWRLYKEDRPCCDIVIRTAAGLVHLVAQLLEPFMPSFSREVFRQLNLAPLFSLSEVSQARRPWEILPPGHMIGTLQPLFKELVYYIALAL</sequence>
<dbReference type="GO" id="GO:0017101">
    <property type="term" value="C:aminoacyl-tRNA synthetase multienzyme complex"/>
    <property type="evidence" value="ECO:0007669"/>
    <property type="project" value="TreeGrafter"/>
</dbReference>
<feature type="domain" description="Methionyl-tRNA synthetase anticodon-binding" evidence="1">
    <location>
        <begin position="60"/>
        <end position="184"/>
    </location>
</feature>
<keyword evidence="3" id="KW-1185">Reference proteome</keyword>
<dbReference type="InterPro" id="IPR009080">
    <property type="entry name" value="tRNAsynth_Ia_anticodon-bd"/>
</dbReference>
<accession>A0A6D2JJR8</accession>
<dbReference type="AlphaFoldDB" id="A0A6D2JJR8"/>
<protein>
    <recommendedName>
        <fullName evidence="1">Methionyl-tRNA synthetase anticodon-binding domain-containing protein</fullName>
    </recommendedName>
</protein>
<dbReference type="Pfam" id="PF19303">
    <property type="entry name" value="Anticodon_3"/>
    <property type="match status" value="1"/>
</dbReference>
<dbReference type="FunFam" id="1.10.730.10:FF:000024">
    <property type="entry name" value="Methionine--tRNA ligase cytoplasmic"/>
    <property type="match status" value="1"/>
</dbReference>
<dbReference type="InterPro" id="IPR023458">
    <property type="entry name" value="Met-tRNA_ligase_1"/>
</dbReference>
<comment type="caution">
    <text evidence="2">The sequence shown here is derived from an EMBL/GenBank/DDBJ whole genome shotgun (WGS) entry which is preliminary data.</text>
</comment>
<evidence type="ECO:0000313" key="3">
    <source>
        <dbReference type="Proteomes" id="UP000467841"/>
    </source>
</evidence>
<dbReference type="OrthoDB" id="1107899at2759"/>
<proteinExistence type="predicted"/>
<dbReference type="EMBL" id="CACVBM020001256">
    <property type="protein sequence ID" value="CAA7041896.1"/>
    <property type="molecule type" value="Genomic_DNA"/>
</dbReference>
<dbReference type="Gene3D" id="1.10.730.10">
    <property type="entry name" value="Isoleucyl-tRNA Synthetase, Domain 1"/>
    <property type="match status" value="1"/>
</dbReference>
<evidence type="ECO:0000313" key="2">
    <source>
        <dbReference type="EMBL" id="CAA7041896.1"/>
    </source>
</evidence>
<gene>
    <name evidence="2" type="ORF">MERR_LOCUS29131</name>
</gene>